<accession>A0A4R4EBQ7</accession>
<dbReference type="GO" id="GO:0009313">
    <property type="term" value="P:oligosaccharide catabolic process"/>
    <property type="evidence" value="ECO:0007669"/>
    <property type="project" value="TreeGrafter"/>
</dbReference>
<evidence type="ECO:0000256" key="5">
    <source>
        <dbReference type="ARBA" id="ARBA00023295"/>
    </source>
</evidence>
<comment type="subcellular location">
    <subcellularLocation>
        <location evidence="1">Cytoplasm</location>
    </subcellularLocation>
</comment>
<evidence type="ECO:0000313" key="10">
    <source>
        <dbReference type="Proteomes" id="UP000295418"/>
    </source>
</evidence>
<dbReference type="InterPro" id="IPR013780">
    <property type="entry name" value="Glyco_hydro_b"/>
</dbReference>
<name>A0A4R4EBQ7_9BACL</name>
<dbReference type="InterPro" id="IPR045857">
    <property type="entry name" value="O16G_dom_2"/>
</dbReference>
<evidence type="ECO:0000256" key="1">
    <source>
        <dbReference type="ARBA" id="ARBA00004496"/>
    </source>
</evidence>
<keyword evidence="5" id="KW-0326">Glycosidase</keyword>
<gene>
    <name evidence="9" type="ORF">E0485_13295</name>
</gene>
<dbReference type="OrthoDB" id="9805159at2"/>
<organism evidence="9 10">
    <name type="scientific">Paenibacillus albiflavus</name>
    <dbReference type="NCBI Taxonomy" id="2545760"/>
    <lineage>
        <taxon>Bacteria</taxon>
        <taxon>Bacillati</taxon>
        <taxon>Bacillota</taxon>
        <taxon>Bacilli</taxon>
        <taxon>Bacillales</taxon>
        <taxon>Paenibacillaceae</taxon>
        <taxon>Paenibacillus</taxon>
    </lineage>
</organism>
<dbReference type="InterPro" id="IPR006047">
    <property type="entry name" value="GH13_cat_dom"/>
</dbReference>
<comment type="similarity">
    <text evidence="2">Belongs to the glycosyl hydrolase 13 family.</text>
</comment>
<evidence type="ECO:0000256" key="4">
    <source>
        <dbReference type="ARBA" id="ARBA00022801"/>
    </source>
</evidence>
<dbReference type="InterPro" id="IPR056300">
    <property type="entry name" value="SusG-like_C"/>
</dbReference>
<dbReference type="AlphaFoldDB" id="A0A4R4EBQ7"/>
<dbReference type="FunFam" id="3.90.400.10:FF:000002">
    <property type="entry name" value="Sucrose isomerase"/>
    <property type="match status" value="1"/>
</dbReference>
<sequence length="560" mass="65810">MKDWWKSSVVYQIYPRSFRDSNGDGLGDIPGIIEKLDYLKELGIDVIWLSPVFDSPQDDNGYDIRDYKKIYDQFGTNEDMYKFIDEAHKRGIRIVMDLVVNHTSDEHQWFVESRKDKDNPYRDYYIWRDGKEDGSEPNNWGSYFSGSAWQYDEETKQYFLHYFSKRQPDLNWENEQLRQEVWDLMTFWMDKGVDGWRLDVISSISKYQNYLDYEPIPDQKYIIGKYHTNGPRLHEFLQDMNREVLAKYDCMTVGEAPGSSPQEALLFTDPERKELNMIFTFEHMDLDTQQGTPNGKWALRDLNLVELKANLAKWQTELEDGGWNSLYWNNHDQPRIVSRWGNDGEYRELSAKMLGTVLHFMKGTPYIYQGEEIGMVNCAYELSEYDDIEIRNAYKELVQENHTLTHEEFMKAIHYKGRDNARTPMQWDASEHGGFTTGTPWLKVNPRYADINVKQALADSNSIFYYYQAMIKLRKQMPIIVHGKFELILADHPEIFAYTRSYEGKKLLVVANFYGNTAQFPLPAQLEACGWSKLMSNYADSAEQPKGLVLRPYEAVVYTC</sequence>
<dbReference type="CDD" id="cd11333">
    <property type="entry name" value="AmyAc_SI_OligoGlu_DGase"/>
    <property type="match status" value="1"/>
</dbReference>
<evidence type="ECO:0000256" key="7">
    <source>
        <dbReference type="ARBA" id="ARBA00038939"/>
    </source>
</evidence>
<keyword evidence="3" id="KW-0963">Cytoplasm</keyword>
<dbReference type="Pfam" id="PF00128">
    <property type="entry name" value="Alpha-amylase"/>
    <property type="match status" value="1"/>
</dbReference>
<feature type="domain" description="Glycosyl hydrolase family 13 catalytic" evidence="8">
    <location>
        <begin position="12"/>
        <end position="422"/>
    </location>
</feature>
<dbReference type="GO" id="GO:0005737">
    <property type="term" value="C:cytoplasm"/>
    <property type="evidence" value="ECO:0007669"/>
    <property type="project" value="UniProtKB-SubCell"/>
</dbReference>
<dbReference type="InterPro" id="IPR017853">
    <property type="entry name" value="GH"/>
</dbReference>
<dbReference type="Proteomes" id="UP000295418">
    <property type="component" value="Unassembled WGS sequence"/>
</dbReference>
<evidence type="ECO:0000256" key="6">
    <source>
        <dbReference type="ARBA" id="ARBA00036217"/>
    </source>
</evidence>
<dbReference type="Pfam" id="PF23915">
    <property type="entry name" value="SusG_C"/>
    <property type="match status" value="1"/>
</dbReference>
<dbReference type="SUPFAM" id="SSF51011">
    <property type="entry name" value="Glycosyl hydrolase domain"/>
    <property type="match status" value="1"/>
</dbReference>
<dbReference type="FunFam" id="2.60.40.1180:FF:000007">
    <property type="entry name" value="Sucrose isomerase"/>
    <property type="match status" value="1"/>
</dbReference>
<dbReference type="SUPFAM" id="SSF51445">
    <property type="entry name" value="(Trans)glycosidases"/>
    <property type="match status" value="1"/>
</dbReference>
<protein>
    <recommendedName>
        <fullName evidence="7">oligo-1,6-glucosidase</fullName>
        <ecNumber evidence="7">3.2.1.10</ecNumber>
    </recommendedName>
</protein>
<dbReference type="FunFam" id="3.20.20.80:FF:000014">
    <property type="entry name" value="Alpha,alpha-phosphotrehalase"/>
    <property type="match status" value="1"/>
</dbReference>
<evidence type="ECO:0000256" key="2">
    <source>
        <dbReference type="ARBA" id="ARBA00008061"/>
    </source>
</evidence>
<dbReference type="SMART" id="SM00642">
    <property type="entry name" value="Aamy"/>
    <property type="match status" value="1"/>
</dbReference>
<dbReference type="Gene3D" id="3.90.400.10">
    <property type="entry name" value="Oligo-1,6-glucosidase, Domain 2"/>
    <property type="match status" value="1"/>
</dbReference>
<dbReference type="Gene3D" id="3.20.20.80">
    <property type="entry name" value="Glycosidases"/>
    <property type="match status" value="1"/>
</dbReference>
<dbReference type="PANTHER" id="PTHR10357:SF184">
    <property type="entry name" value="OLIGO-1,6-GLUCOSIDASE 1"/>
    <property type="match status" value="1"/>
</dbReference>
<dbReference type="Gene3D" id="2.60.40.1180">
    <property type="entry name" value="Golgi alpha-mannosidase II"/>
    <property type="match status" value="1"/>
</dbReference>
<dbReference type="NCBIfam" id="NF008183">
    <property type="entry name" value="PRK10933.1"/>
    <property type="match status" value="1"/>
</dbReference>
<keyword evidence="4" id="KW-0378">Hydrolase</keyword>
<reference evidence="9 10" key="1">
    <citation type="submission" date="2019-03" db="EMBL/GenBank/DDBJ databases">
        <authorList>
            <person name="Kim M.K.M."/>
        </authorList>
    </citation>
    <scope>NUCLEOTIDE SEQUENCE [LARGE SCALE GENOMIC DNA]</scope>
    <source>
        <strain evidence="9 10">18JY21-1</strain>
    </source>
</reference>
<comment type="caution">
    <text evidence="9">The sequence shown here is derived from an EMBL/GenBank/DDBJ whole genome shotgun (WGS) entry which is preliminary data.</text>
</comment>
<evidence type="ECO:0000259" key="8">
    <source>
        <dbReference type="SMART" id="SM00642"/>
    </source>
</evidence>
<evidence type="ECO:0000313" key="9">
    <source>
        <dbReference type="EMBL" id="TCZ76563.1"/>
    </source>
</evidence>
<dbReference type="EC" id="3.2.1.10" evidence="7"/>
<keyword evidence="10" id="KW-1185">Reference proteome</keyword>
<dbReference type="GO" id="GO:0004574">
    <property type="term" value="F:oligo-1,6-glucosidase activity"/>
    <property type="evidence" value="ECO:0007669"/>
    <property type="project" value="UniProtKB-EC"/>
</dbReference>
<dbReference type="RefSeq" id="WP_132418535.1">
    <property type="nucleotide sequence ID" value="NZ_SKFG01000012.1"/>
</dbReference>
<dbReference type="PANTHER" id="PTHR10357">
    <property type="entry name" value="ALPHA-AMYLASE FAMILY MEMBER"/>
    <property type="match status" value="1"/>
</dbReference>
<proteinExistence type="inferred from homology"/>
<comment type="catalytic activity">
    <reaction evidence="6">
        <text>Hydrolysis of (1-&gt;6)-alpha-D-glucosidic linkages in some oligosaccharides produced from starch and glycogen by alpha-amylase, and in isomaltose.</text>
        <dbReference type="EC" id="3.2.1.10"/>
    </reaction>
</comment>
<evidence type="ECO:0000256" key="3">
    <source>
        <dbReference type="ARBA" id="ARBA00022490"/>
    </source>
</evidence>
<dbReference type="GO" id="GO:0004556">
    <property type="term" value="F:alpha-amylase activity"/>
    <property type="evidence" value="ECO:0007669"/>
    <property type="project" value="TreeGrafter"/>
</dbReference>
<dbReference type="EMBL" id="SKFG01000012">
    <property type="protein sequence ID" value="TCZ76563.1"/>
    <property type="molecule type" value="Genomic_DNA"/>
</dbReference>
<dbReference type="FunFam" id="3.20.20.80:FF:000064">
    <property type="entry name" value="Oligo-1,6-glucosidase"/>
    <property type="match status" value="1"/>
</dbReference>